<evidence type="ECO:0000313" key="4">
    <source>
        <dbReference type="EMBL" id="RKD28763.1"/>
    </source>
</evidence>
<dbReference type="InterPro" id="IPR034015">
    <property type="entry name" value="M1_LTA4H"/>
</dbReference>
<comment type="cofactor">
    <cofactor evidence="2">
        <name>Zn(2+)</name>
        <dbReference type="ChEBI" id="CHEBI:29105"/>
    </cofactor>
    <text evidence="2">Binds 1 zinc ion per subunit.</text>
</comment>
<protein>
    <submittedName>
        <fullName evidence="4">Agmatine deiminase</fullName>
    </submittedName>
</protein>
<feature type="active site" description="Proton acceptor" evidence="1">
    <location>
        <position position="359"/>
    </location>
</feature>
<reference evidence="4 5" key="1">
    <citation type="submission" date="2016-08" db="EMBL/GenBank/DDBJ databases">
        <title>Novel Firmicutes and Novel Genomes.</title>
        <authorList>
            <person name="Poppleton D.I."/>
            <person name="Gribaldo S."/>
        </authorList>
    </citation>
    <scope>NUCLEOTIDE SEQUENCE [LARGE SCALE GENOMIC DNA]</scope>
    <source>
        <strain evidence="4 5">CTT3</strain>
    </source>
</reference>
<dbReference type="PANTHER" id="PTHR45726">
    <property type="entry name" value="LEUKOTRIENE A-4 HYDROLASE"/>
    <property type="match status" value="1"/>
</dbReference>
<dbReference type="GO" id="GO:0008270">
    <property type="term" value="F:zinc ion binding"/>
    <property type="evidence" value="ECO:0007669"/>
    <property type="project" value="InterPro"/>
</dbReference>
<keyword evidence="2" id="KW-0479">Metal-binding</keyword>
<dbReference type="SUPFAM" id="SSF63737">
    <property type="entry name" value="Leukotriene A4 hydrolase N-terminal domain"/>
    <property type="match status" value="1"/>
</dbReference>
<comment type="caution">
    <text evidence="4">The sequence shown here is derived from an EMBL/GenBank/DDBJ whole genome shotgun (WGS) entry which is preliminary data.</text>
</comment>
<dbReference type="InterPro" id="IPR014782">
    <property type="entry name" value="Peptidase_M1_dom"/>
</dbReference>
<sequence length="508" mass="59407">MKKRLVSILSIILVFIILSVGCSPKDDKDISITEKKEYPTLITEDYNNIDIEKIDNYDIDVEFYPEEKKYFGKQKVIYFNKENIPLDKVYFHVYPNAFRKKETAPFLFDDFESAYPEGFKPGYMDIKKVKVDGKDATFSIEGEDSTILKISLGKQLKPGEKTEIYMEYTGVLPPCRDRFGYGERTYNFGNWYPIAVVYDDEGWNLDPYYRIGDPFYSDVNNYTVTITVPKDMVIASSGNIKSEKINNDKKIWEIEAKLMRDFAWVGSKYFTKVEKKVDNTLVNVYLLEKDREINDFAVEVSCDSIDIFNDAFGEYPYGQYSVVETSFPSGMEYPGIVFIGEKYYNKNYKNYLEVVIAHETGHQWWYGVVGNDEVDEAWLDESITSYSEVIYVNEKYGDNSAENYYKNSTEAYYESRKAVIQANENIVKPLDEFNGWNDYGPLVYSKGAMFIHEIRERYGEKVLYEILRNYYGKYKFLNATTEDFIKICEEVTGDDFEQLVKEWLYGLN</sequence>
<dbReference type="Gene3D" id="1.10.390.10">
    <property type="entry name" value="Neutral Protease Domain 2"/>
    <property type="match status" value="1"/>
</dbReference>
<accession>A0A419SU10</accession>
<dbReference type="PROSITE" id="PS51257">
    <property type="entry name" value="PROKAR_LIPOPROTEIN"/>
    <property type="match status" value="1"/>
</dbReference>
<feature type="domain" description="Peptidase M1 membrane alanine aminopeptidase" evidence="3">
    <location>
        <begin position="296"/>
        <end position="503"/>
    </location>
</feature>
<dbReference type="RefSeq" id="WP_120170730.1">
    <property type="nucleotide sequence ID" value="NZ_MCIB01000040.1"/>
</dbReference>
<feature type="binding site" evidence="2">
    <location>
        <position position="362"/>
    </location>
    <ligand>
        <name>Zn(2+)</name>
        <dbReference type="ChEBI" id="CHEBI:29105"/>
        <note>catalytic</note>
    </ligand>
</feature>
<dbReference type="PANTHER" id="PTHR45726:SF3">
    <property type="entry name" value="LEUKOTRIENE A-4 HYDROLASE"/>
    <property type="match status" value="1"/>
</dbReference>
<dbReference type="EMBL" id="MCIB01000040">
    <property type="protein sequence ID" value="RKD28763.1"/>
    <property type="molecule type" value="Genomic_DNA"/>
</dbReference>
<feature type="binding site" evidence="2">
    <location>
        <position position="381"/>
    </location>
    <ligand>
        <name>Zn(2+)</name>
        <dbReference type="ChEBI" id="CHEBI:29105"/>
        <note>catalytic</note>
    </ligand>
</feature>
<dbReference type="SUPFAM" id="SSF55486">
    <property type="entry name" value="Metalloproteases ('zincins'), catalytic domain"/>
    <property type="match status" value="1"/>
</dbReference>
<dbReference type="OrthoDB" id="9814383at2"/>
<dbReference type="InterPro" id="IPR027268">
    <property type="entry name" value="Peptidase_M4/M1_CTD_sf"/>
</dbReference>
<gene>
    <name evidence="4" type="ORF">BET03_06905</name>
</gene>
<proteinExistence type="predicted"/>
<evidence type="ECO:0000259" key="3">
    <source>
        <dbReference type="Pfam" id="PF01433"/>
    </source>
</evidence>
<dbReference type="InterPro" id="IPR042097">
    <property type="entry name" value="Aminopeptidase_N-like_N_sf"/>
</dbReference>
<organism evidence="4 5">
    <name type="scientific">Thermohalobacter berrensis</name>
    <dbReference type="NCBI Taxonomy" id="99594"/>
    <lineage>
        <taxon>Bacteria</taxon>
        <taxon>Bacillati</taxon>
        <taxon>Bacillota</taxon>
        <taxon>Tissierellia</taxon>
        <taxon>Tissierellales</taxon>
        <taxon>Thermohalobacteraceae</taxon>
        <taxon>Thermohalobacter</taxon>
    </lineage>
</organism>
<dbReference type="Pfam" id="PF01433">
    <property type="entry name" value="Peptidase_M1"/>
    <property type="match status" value="1"/>
</dbReference>
<dbReference type="CDD" id="cd09604">
    <property type="entry name" value="M1_APN_like"/>
    <property type="match status" value="1"/>
</dbReference>
<keyword evidence="5" id="KW-1185">Reference proteome</keyword>
<dbReference type="AlphaFoldDB" id="A0A419SU10"/>
<dbReference type="Gene3D" id="2.60.40.1730">
    <property type="entry name" value="tricorn interacting facor f3 domain"/>
    <property type="match status" value="1"/>
</dbReference>
<evidence type="ECO:0000256" key="1">
    <source>
        <dbReference type="PIRSR" id="PIRSR634015-1"/>
    </source>
</evidence>
<feature type="active site" description="Proton donor" evidence="1">
    <location>
        <position position="444"/>
    </location>
</feature>
<evidence type="ECO:0000313" key="5">
    <source>
        <dbReference type="Proteomes" id="UP000284177"/>
    </source>
</evidence>
<feature type="binding site" evidence="2">
    <location>
        <position position="358"/>
    </location>
    <ligand>
        <name>Zn(2+)</name>
        <dbReference type="ChEBI" id="CHEBI:29105"/>
        <note>catalytic</note>
    </ligand>
</feature>
<dbReference type="GO" id="GO:0008237">
    <property type="term" value="F:metallopeptidase activity"/>
    <property type="evidence" value="ECO:0007669"/>
    <property type="project" value="InterPro"/>
</dbReference>
<keyword evidence="2" id="KW-0862">Zinc</keyword>
<evidence type="ECO:0000256" key="2">
    <source>
        <dbReference type="PIRSR" id="PIRSR634015-3"/>
    </source>
</evidence>
<name>A0A419SU10_9FIRM</name>
<dbReference type="Proteomes" id="UP000284177">
    <property type="component" value="Unassembled WGS sequence"/>
</dbReference>